<evidence type="ECO:0000313" key="3">
    <source>
        <dbReference type="Proteomes" id="UP000886998"/>
    </source>
</evidence>
<organism evidence="2 3">
    <name type="scientific">Trichonephila inaurata madagascariensis</name>
    <dbReference type="NCBI Taxonomy" id="2747483"/>
    <lineage>
        <taxon>Eukaryota</taxon>
        <taxon>Metazoa</taxon>
        <taxon>Ecdysozoa</taxon>
        <taxon>Arthropoda</taxon>
        <taxon>Chelicerata</taxon>
        <taxon>Arachnida</taxon>
        <taxon>Araneae</taxon>
        <taxon>Araneomorphae</taxon>
        <taxon>Entelegynae</taxon>
        <taxon>Araneoidea</taxon>
        <taxon>Nephilidae</taxon>
        <taxon>Trichonephila</taxon>
        <taxon>Trichonephila inaurata</taxon>
    </lineage>
</organism>
<dbReference type="Proteomes" id="UP000886998">
    <property type="component" value="Unassembled WGS sequence"/>
</dbReference>
<accession>A0A8X7CDT2</accession>
<protein>
    <submittedName>
        <fullName evidence="2">Uncharacterized protein</fullName>
    </submittedName>
</protein>
<dbReference type="InterPro" id="IPR009318">
    <property type="entry name" value="Gustatory_rcpt"/>
</dbReference>
<name>A0A8X7CDT2_9ARAC</name>
<reference evidence="2" key="1">
    <citation type="submission" date="2020-08" db="EMBL/GenBank/DDBJ databases">
        <title>Multicomponent nature underlies the extraordinary mechanical properties of spider dragline silk.</title>
        <authorList>
            <person name="Kono N."/>
            <person name="Nakamura H."/>
            <person name="Mori M."/>
            <person name="Yoshida Y."/>
            <person name="Ohtoshi R."/>
            <person name="Malay A.D."/>
            <person name="Moran D.A.P."/>
            <person name="Tomita M."/>
            <person name="Numata K."/>
            <person name="Arakawa K."/>
        </authorList>
    </citation>
    <scope>NUCLEOTIDE SEQUENCE</scope>
</reference>
<feature type="transmembrane region" description="Helical" evidence="1">
    <location>
        <begin position="104"/>
        <end position="122"/>
    </location>
</feature>
<feature type="transmembrane region" description="Helical" evidence="1">
    <location>
        <begin position="30"/>
        <end position="50"/>
    </location>
</feature>
<proteinExistence type="predicted"/>
<comment type="caution">
    <text evidence="2">The sequence shown here is derived from an EMBL/GenBank/DDBJ whole genome shotgun (WGS) entry which is preliminary data.</text>
</comment>
<dbReference type="AlphaFoldDB" id="A0A8X7CDT2"/>
<evidence type="ECO:0000313" key="2">
    <source>
        <dbReference type="EMBL" id="GFY68074.1"/>
    </source>
</evidence>
<keyword evidence="1" id="KW-0472">Membrane</keyword>
<dbReference type="OrthoDB" id="6436746at2759"/>
<gene>
    <name evidence="2" type="primary">AVEN_52428_1</name>
    <name evidence="2" type="ORF">TNIN_33111</name>
</gene>
<evidence type="ECO:0000256" key="1">
    <source>
        <dbReference type="SAM" id="Phobius"/>
    </source>
</evidence>
<keyword evidence="1" id="KW-1133">Transmembrane helix</keyword>
<keyword evidence="3" id="KW-1185">Reference proteome</keyword>
<keyword evidence="1" id="KW-0812">Transmembrane</keyword>
<dbReference type="GO" id="GO:0008527">
    <property type="term" value="F:taste receptor activity"/>
    <property type="evidence" value="ECO:0007669"/>
    <property type="project" value="InterPro"/>
</dbReference>
<dbReference type="EMBL" id="BMAV01016868">
    <property type="protein sequence ID" value="GFY68074.1"/>
    <property type="molecule type" value="Genomic_DNA"/>
</dbReference>
<dbReference type="GO" id="GO:0016020">
    <property type="term" value="C:membrane"/>
    <property type="evidence" value="ECO:0007669"/>
    <property type="project" value="InterPro"/>
</dbReference>
<sequence>MRTFVEFFRALSIPDKAKRKLTKFSVQSGFYSLVILIVFVVVVLRANSLMESYKKLCRKMIAVSEDVLHQNNDFEMNRRWILMMDGKCNIGLSAWGMFFLKKKLFITAVASVVTYGVILYQFRGLRQP</sequence>
<dbReference type="Pfam" id="PF06151">
    <property type="entry name" value="Trehalose_recp"/>
    <property type="match status" value="1"/>
</dbReference>